<organism evidence="1 2">
    <name type="scientific">Streptacidiphilus cavernicola</name>
    <dbReference type="NCBI Taxonomy" id="3342716"/>
    <lineage>
        <taxon>Bacteria</taxon>
        <taxon>Bacillati</taxon>
        <taxon>Actinomycetota</taxon>
        <taxon>Actinomycetes</taxon>
        <taxon>Kitasatosporales</taxon>
        <taxon>Streptomycetaceae</taxon>
        <taxon>Streptacidiphilus</taxon>
    </lineage>
</organism>
<accession>A0ABV6VZ22</accession>
<proteinExistence type="predicted"/>
<keyword evidence="2" id="KW-1185">Reference proteome</keyword>
<dbReference type="RefSeq" id="WP_380537844.1">
    <property type="nucleotide sequence ID" value="NZ_JBHFAB010000015.1"/>
</dbReference>
<reference evidence="1 2" key="1">
    <citation type="submission" date="2024-09" db="EMBL/GenBank/DDBJ databases">
        <authorList>
            <person name="Lee S.D."/>
        </authorList>
    </citation>
    <scope>NUCLEOTIDE SEQUENCE [LARGE SCALE GENOMIC DNA]</scope>
    <source>
        <strain evidence="1 2">N8-3</strain>
    </source>
</reference>
<sequence>MDQPQRSWAEVLADEQERLDRAVARAQSGHGTPQARIRIDPDTRTDDGLVAVRASLAGRPVQVREYVTVYEPGRRLEAPAVVERVDGEWLHLRVEWQSRVRH</sequence>
<evidence type="ECO:0000313" key="1">
    <source>
        <dbReference type="EMBL" id="MFC1418990.1"/>
    </source>
</evidence>
<name>A0ABV6VZ22_9ACTN</name>
<comment type="caution">
    <text evidence="1">The sequence shown here is derived from an EMBL/GenBank/DDBJ whole genome shotgun (WGS) entry which is preliminary data.</text>
</comment>
<gene>
    <name evidence="1" type="ORF">ACEZDE_20490</name>
</gene>
<protein>
    <submittedName>
        <fullName evidence="1">Uncharacterized protein</fullName>
    </submittedName>
</protein>
<dbReference type="Proteomes" id="UP001592531">
    <property type="component" value="Unassembled WGS sequence"/>
</dbReference>
<dbReference type="EMBL" id="JBHFAB010000015">
    <property type="protein sequence ID" value="MFC1418990.1"/>
    <property type="molecule type" value="Genomic_DNA"/>
</dbReference>
<evidence type="ECO:0000313" key="2">
    <source>
        <dbReference type="Proteomes" id="UP001592531"/>
    </source>
</evidence>